<keyword evidence="2" id="KW-1185">Reference proteome</keyword>
<dbReference type="Proteomes" id="UP000789405">
    <property type="component" value="Unassembled WGS sequence"/>
</dbReference>
<evidence type="ECO:0000313" key="2">
    <source>
        <dbReference type="Proteomes" id="UP000789405"/>
    </source>
</evidence>
<reference evidence="1" key="1">
    <citation type="submission" date="2021-06" db="EMBL/GenBank/DDBJ databases">
        <authorList>
            <person name="Kallberg Y."/>
            <person name="Tangrot J."/>
            <person name="Rosling A."/>
        </authorList>
    </citation>
    <scope>NUCLEOTIDE SEQUENCE</scope>
    <source>
        <strain evidence="1">MA453B</strain>
    </source>
</reference>
<name>A0A9N8Z5S7_9GLOM</name>
<proteinExistence type="predicted"/>
<accession>A0A9N8Z5S7</accession>
<sequence length="45" mass="4791">MTEPSKSAVKGFLNKLNNSSEIIKCSFCGGKNSSGNRSELVILDS</sequence>
<comment type="caution">
    <text evidence="1">The sequence shown here is derived from an EMBL/GenBank/DDBJ whole genome shotgun (WGS) entry which is preliminary data.</text>
</comment>
<protein>
    <submittedName>
        <fullName evidence="1">11377_t:CDS:1</fullName>
    </submittedName>
</protein>
<dbReference type="EMBL" id="CAJVPY010000530">
    <property type="protein sequence ID" value="CAG8478284.1"/>
    <property type="molecule type" value="Genomic_DNA"/>
</dbReference>
<gene>
    <name evidence="1" type="ORF">DERYTH_LOCUS1794</name>
</gene>
<dbReference type="AlphaFoldDB" id="A0A9N8Z5S7"/>
<organism evidence="1 2">
    <name type="scientific">Dentiscutata erythropus</name>
    <dbReference type="NCBI Taxonomy" id="1348616"/>
    <lineage>
        <taxon>Eukaryota</taxon>
        <taxon>Fungi</taxon>
        <taxon>Fungi incertae sedis</taxon>
        <taxon>Mucoromycota</taxon>
        <taxon>Glomeromycotina</taxon>
        <taxon>Glomeromycetes</taxon>
        <taxon>Diversisporales</taxon>
        <taxon>Gigasporaceae</taxon>
        <taxon>Dentiscutata</taxon>
    </lineage>
</organism>
<evidence type="ECO:0000313" key="1">
    <source>
        <dbReference type="EMBL" id="CAG8478284.1"/>
    </source>
</evidence>